<accession>A0ABP7R5X3</accession>
<organism evidence="2 3">
    <name type="scientific">Hymenobacter antarcticus</name>
    <dbReference type="NCBI Taxonomy" id="486270"/>
    <lineage>
        <taxon>Bacteria</taxon>
        <taxon>Pseudomonadati</taxon>
        <taxon>Bacteroidota</taxon>
        <taxon>Cytophagia</taxon>
        <taxon>Cytophagales</taxon>
        <taxon>Hymenobacteraceae</taxon>
        <taxon>Hymenobacter</taxon>
    </lineage>
</organism>
<keyword evidence="1" id="KW-0472">Membrane</keyword>
<name>A0ABP7R5X3_9BACT</name>
<evidence type="ECO:0000313" key="2">
    <source>
        <dbReference type="EMBL" id="GAA3993007.1"/>
    </source>
</evidence>
<feature type="transmembrane region" description="Helical" evidence="1">
    <location>
        <begin position="24"/>
        <end position="46"/>
    </location>
</feature>
<keyword evidence="1" id="KW-0812">Transmembrane</keyword>
<sequence length="122" mass="14062">MGYTGIVAMQRGLQPFLSSFDWSYAQIFANNFILPLVVCLLFYGLLTEQSAFRRLLETKVFDLLGKSSYVFYLIHLGVFDTLFMHYVSDSTLVRLIVYTLASIALYKGIEHPLHKRLQAKRT</sequence>
<comment type="caution">
    <text evidence="2">The sequence shown here is derived from an EMBL/GenBank/DDBJ whole genome shotgun (WGS) entry which is preliminary data.</text>
</comment>
<evidence type="ECO:0000256" key="1">
    <source>
        <dbReference type="SAM" id="Phobius"/>
    </source>
</evidence>
<gene>
    <name evidence="2" type="ORF">GCM10022407_41650</name>
</gene>
<keyword evidence="3" id="KW-1185">Reference proteome</keyword>
<feature type="transmembrane region" description="Helical" evidence="1">
    <location>
        <begin position="67"/>
        <end position="86"/>
    </location>
</feature>
<reference evidence="3" key="1">
    <citation type="journal article" date="2019" name="Int. J. Syst. Evol. Microbiol.">
        <title>The Global Catalogue of Microorganisms (GCM) 10K type strain sequencing project: providing services to taxonomists for standard genome sequencing and annotation.</title>
        <authorList>
            <consortium name="The Broad Institute Genomics Platform"/>
            <consortium name="The Broad Institute Genome Sequencing Center for Infectious Disease"/>
            <person name="Wu L."/>
            <person name="Ma J."/>
        </authorList>
    </citation>
    <scope>NUCLEOTIDE SEQUENCE [LARGE SCALE GENOMIC DNA]</scope>
    <source>
        <strain evidence="3">JCM 17217</strain>
    </source>
</reference>
<protein>
    <recommendedName>
        <fullName evidence="4">Acyltransferase family protein</fullName>
    </recommendedName>
</protein>
<evidence type="ECO:0008006" key="4">
    <source>
        <dbReference type="Google" id="ProtNLM"/>
    </source>
</evidence>
<dbReference type="Proteomes" id="UP001501556">
    <property type="component" value="Unassembled WGS sequence"/>
</dbReference>
<proteinExistence type="predicted"/>
<keyword evidence="1" id="KW-1133">Transmembrane helix</keyword>
<dbReference type="EMBL" id="BAABDI010000054">
    <property type="protein sequence ID" value="GAA3993007.1"/>
    <property type="molecule type" value="Genomic_DNA"/>
</dbReference>
<feature type="transmembrane region" description="Helical" evidence="1">
    <location>
        <begin position="92"/>
        <end position="109"/>
    </location>
</feature>
<evidence type="ECO:0000313" key="3">
    <source>
        <dbReference type="Proteomes" id="UP001501556"/>
    </source>
</evidence>